<proteinExistence type="inferred from homology"/>
<dbReference type="PANTHER" id="PTHR34039:SF1">
    <property type="entry name" value="UPF0102 PROTEIN YRAN"/>
    <property type="match status" value="1"/>
</dbReference>
<dbReference type="NCBIfam" id="TIGR00252">
    <property type="entry name" value="YraN family protein"/>
    <property type="match status" value="1"/>
</dbReference>
<dbReference type="SUPFAM" id="SSF52980">
    <property type="entry name" value="Restriction endonuclease-like"/>
    <property type="match status" value="1"/>
</dbReference>
<comment type="similarity">
    <text evidence="1 2">Belongs to the UPF0102 family.</text>
</comment>
<dbReference type="RefSeq" id="WP_019952258.1">
    <property type="nucleotide sequence ID" value="NZ_JBHLVX010000011.1"/>
</dbReference>
<protein>
    <recommendedName>
        <fullName evidence="2">UPF0102 protein ACFFHW_02885</fullName>
    </recommendedName>
</protein>
<dbReference type="PANTHER" id="PTHR34039">
    <property type="entry name" value="UPF0102 PROTEIN YRAN"/>
    <property type="match status" value="1"/>
</dbReference>
<keyword evidence="4" id="KW-1185">Reference proteome</keyword>
<evidence type="ECO:0000313" key="4">
    <source>
        <dbReference type="Proteomes" id="UP001589814"/>
    </source>
</evidence>
<evidence type="ECO:0000256" key="1">
    <source>
        <dbReference type="ARBA" id="ARBA00006738"/>
    </source>
</evidence>
<dbReference type="InterPro" id="IPR011335">
    <property type="entry name" value="Restrct_endonuc-II-like"/>
</dbReference>
<comment type="caution">
    <text evidence="3">The sequence shown here is derived from an EMBL/GenBank/DDBJ whole genome shotgun (WGS) entry which is preliminary data.</text>
</comment>
<name>A0ABV6G1R4_9GAMM</name>
<dbReference type="Proteomes" id="UP001589814">
    <property type="component" value="Unassembled WGS sequence"/>
</dbReference>
<reference evidence="3 4" key="1">
    <citation type="submission" date="2024-09" db="EMBL/GenBank/DDBJ databases">
        <authorList>
            <person name="Sun Q."/>
            <person name="Mori K."/>
        </authorList>
    </citation>
    <scope>NUCLEOTIDE SEQUENCE [LARGE SCALE GENOMIC DNA]</scope>
    <source>
        <strain evidence="3 4">CCM 7415</strain>
    </source>
</reference>
<dbReference type="NCBIfam" id="NF009150">
    <property type="entry name" value="PRK12497.1-3"/>
    <property type="match status" value="1"/>
</dbReference>
<evidence type="ECO:0000313" key="3">
    <source>
        <dbReference type="EMBL" id="MFC0266952.1"/>
    </source>
</evidence>
<dbReference type="InterPro" id="IPR011856">
    <property type="entry name" value="tRNA_endonuc-like_dom_sf"/>
</dbReference>
<dbReference type="HAMAP" id="MF_00048">
    <property type="entry name" value="UPF0102"/>
    <property type="match status" value="1"/>
</dbReference>
<organism evidence="3 4">
    <name type="scientific">Kushneria aurantia</name>
    <dbReference type="NCBI Taxonomy" id="504092"/>
    <lineage>
        <taxon>Bacteria</taxon>
        <taxon>Pseudomonadati</taxon>
        <taxon>Pseudomonadota</taxon>
        <taxon>Gammaproteobacteria</taxon>
        <taxon>Oceanospirillales</taxon>
        <taxon>Halomonadaceae</taxon>
        <taxon>Kushneria</taxon>
    </lineage>
</organism>
<dbReference type="CDD" id="cd20736">
    <property type="entry name" value="PoNe_Nuclease"/>
    <property type="match status" value="1"/>
</dbReference>
<dbReference type="InterPro" id="IPR003509">
    <property type="entry name" value="UPF0102_YraN-like"/>
</dbReference>
<dbReference type="Pfam" id="PF02021">
    <property type="entry name" value="UPF0102"/>
    <property type="match status" value="1"/>
</dbReference>
<dbReference type="Gene3D" id="3.40.1350.10">
    <property type="match status" value="1"/>
</dbReference>
<evidence type="ECO:0000256" key="2">
    <source>
        <dbReference type="HAMAP-Rule" id="MF_00048"/>
    </source>
</evidence>
<sequence>MATRRPGARQRGHDIEALTARWLERQGLVPVSANFRSRGGEIDLIMRDGEFMVFVEVRYRAAQRHGSPLETITAAKQRRLIRTAHLYLLASGLSCPCRFDAVGVSGEPPDRLTFDWVKSAFDAF</sequence>
<accession>A0ABV6G1R4</accession>
<dbReference type="EMBL" id="JBHLVX010000011">
    <property type="protein sequence ID" value="MFC0266952.1"/>
    <property type="molecule type" value="Genomic_DNA"/>
</dbReference>
<gene>
    <name evidence="3" type="ORF">ACFFHW_02885</name>
</gene>